<dbReference type="InterPro" id="IPR016449">
    <property type="entry name" value="K_chnl_inward-rec_Kir"/>
</dbReference>
<evidence type="ECO:0000313" key="10">
    <source>
        <dbReference type="EMBL" id="KAL3762243.1"/>
    </source>
</evidence>
<evidence type="ECO:0000256" key="3">
    <source>
        <dbReference type="ARBA" id="ARBA00022882"/>
    </source>
</evidence>
<evidence type="ECO:0000256" key="6">
    <source>
        <dbReference type="ARBA" id="ARBA00023303"/>
    </source>
</evidence>
<keyword evidence="9" id="KW-1133">Transmembrane helix</keyword>
<sequence length="642" mass="72011">MARKRQRRRPAASTAADHQGHHTNLDDDIGGTSSTRQHINVNGETVVIHQISTQDEGVLYTHKITERRGRQQRGILAKLIHLVAKRDVDGRDPQISRQHSRDNGRSPRLRSDTLQGVNSFFGTPKCRQYTISPKKKYSNNILNWIDKNHLNFVGYCCDSSNHIDVNVYRPSQFLYRYIHWTFTATFVSVCLSFLFTYSVINLVFGGLLMLAGDYQPNCIVMAGEPYGTTPHTRFSDAFALSWTTFTTVGYGMTYTSVGSNLGNTHPSQCTWVVFLCTSEAFLGLLFAGMCAAILFGKVNRVQSHANVQFSHAVCLQYEEIVDQDEAQVSERGDHRDLTSVENVGNTVPELVPNSEDEENQFVNIAASPSQEEIKFVDQFNGCPVLKFQVVNEFCNREGSEIVDCIMKVIGVKFKGRNGRLTHSQYVRVNLVDFEHPFLSRVWHGVHILDATSPLLTDKARHRIKVNNGSWPSNWYDPDVIRSKLEFHDLIVTVIGLSNVSAVTVHAYKRYKIGDVLIGFNFAPMVFRDTETGLLEVDLARANDVREQSGLRGENLSQRGENEKNKAHDLLSQSSIHITKSKSGDGLGDSEDVQSSGHRGSKGSSASRRRTKKADDLPDLPVIIRELGKSGNSEPEIKEKIHE</sequence>
<dbReference type="SUPFAM" id="SSF81324">
    <property type="entry name" value="Voltage-gated potassium channels"/>
    <property type="match status" value="1"/>
</dbReference>
<dbReference type="PANTHER" id="PTHR11767">
    <property type="entry name" value="INWARD RECTIFIER POTASSIUM CHANNEL"/>
    <property type="match status" value="1"/>
</dbReference>
<proteinExistence type="inferred from homology"/>
<dbReference type="InterPro" id="IPR014756">
    <property type="entry name" value="Ig_E-set"/>
</dbReference>
<evidence type="ECO:0000256" key="8">
    <source>
        <dbReference type="SAM" id="MobiDB-lite"/>
    </source>
</evidence>
<keyword evidence="3 7" id="KW-0851">Voltage-gated channel</keyword>
<keyword evidence="5 7" id="KW-0406">Ion transport</keyword>
<dbReference type="Gene3D" id="1.10.287.70">
    <property type="match status" value="1"/>
</dbReference>
<dbReference type="InterPro" id="IPR013518">
    <property type="entry name" value="K_chnl_inward-rec_Kir_cyto"/>
</dbReference>
<evidence type="ECO:0000256" key="1">
    <source>
        <dbReference type="ARBA" id="ARBA00022448"/>
    </source>
</evidence>
<dbReference type="SUPFAM" id="SSF81296">
    <property type="entry name" value="E set domains"/>
    <property type="match status" value="1"/>
</dbReference>
<keyword evidence="9" id="KW-0472">Membrane</keyword>
<evidence type="ECO:0000256" key="4">
    <source>
        <dbReference type="ARBA" id="ARBA00022958"/>
    </source>
</evidence>
<name>A0ABD3ME87_9STRA</name>
<dbReference type="AlphaFoldDB" id="A0ABD3ME87"/>
<feature type="region of interest" description="Disordered" evidence="8">
    <location>
        <begin position="90"/>
        <end position="110"/>
    </location>
</feature>
<dbReference type="PANTHER" id="PTHR11767:SF102">
    <property type="entry name" value="INWARDLY RECTIFYING POTASSIUM CHANNEL 1, ISOFORM F"/>
    <property type="match status" value="1"/>
</dbReference>
<comment type="subcellular location">
    <subcellularLocation>
        <location evidence="7">Membrane</location>
        <topology evidence="7">Multi-pass membrane protein</topology>
    </subcellularLocation>
</comment>
<comment type="similarity">
    <text evidence="7">Belongs to the inward rectifier-type potassium channel (TC 1.A.2.1) family.</text>
</comment>
<keyword evidence="1 7" id="KW-0813">Transport</keyword>
<evidence type="ECO:0000256" key="9">
    <source>
        <dbReference type="SAM" id="Phobius"/>
    </source>
</evidence>
<gene>
    <name evidence="10" type="ORF">ACHAW5_007192</name>
</gene>
<evidence type="ECO:0000313" key="11">
    <source>
        <dbReference type="Proteomes" id="UP001530315"/>
    </source>
</evidence>
<dbReference type="Proteomes" id="UP001530315">
    <property type="component" value="Unassembled WGS sequence"/>
</dbReference>
<reference evidence="10 11" key="1">
    <citation type="submission" date="2024-10" db="EMBL/GenBank/DDBJ databases">
        <title>Updated reference genomes for cyclostephanoid diatoms.</title>
        <authorList>
            <person name="Roberts W.R."/>
            <person name="Alverson A.J."/>
        </authorList>
    </citation>
    <scope>NUCLEOTIDE SEQUENCE [LARGE SCALE GENOMIC DNA]</scope>
    <source>
        <strain evidence="10 11">AJA276-08</strain>
    </source>
</reference>
<evidence type="ECO:0000256" key="7">
    <source>
        <dbReference type="RuleBase" id="RU003822"/>
    </source>
</evidence>
<dbReference type="GO" id="GO:0006813">
    <property type="term" value="P:potassium ion transport"/>
    <property type="evidence" value="ECO:0007669"/>
    <property type="project" value="UniProtKB-KW"/>
</dbReference>
<evidence type="ECO:0008006" key="12">
    <source>
        <dbReference type="Google" id="ProtNLM"/>
    </source>
</evidence>
<feature type="compositionally biased region" description="Basic residues" evidence="8">
    <location>
        <begin position="1"/>
        <end position="10"/>
    </location>
</feature>
<feature type="compositionally biased region" description="Low complexity" evidence="8">
    <location>
        <begin position="594"/>
        <end position="605"/>
    </location>
</feature>
<keyword evidence="4 7" id="KW-0630">Potassium</keyword>
<feature type="compositionally biased region" description="Basic and acidic residues" evidence="8">
    <location>
        <begin position="559"/>
        <end position="568"/>
    </location>
</feature>
<evidence type="ECO:0000256" key="2">
    <source>
        <dbReference type="ARBA" id="ARBA00022538"/>
    </source>
</evidence>
<keyword evidence="11" id="KW-1185">Reference proteome</keyword>
<dbReference type="EMBL" id="JALLAZ020001833">
    <property type="protein sequence ID" value="KAL3762243.1"/>
    <property type="molecule type" value="Genomic_DNA"/>
</dbReference>
<feature type="region of interest" description="Disordered" evidence="8">
    <location>
        <begin position="546"/>
        <end position="642"/>
    </location>
</feature>
<comment type="caution">
    <text evidence="10">The sequence shown here is derived from an EMBL/GenBank/DDBJ whole genome shotgun (WGS) entry which is preliminary data.</text>
</comment>
<dbReference type="GO" id="GO:0034220">
    <property type="term" value="P:monoatomic ion transmembrane transport"/>
    <property type="evidence" value="ECO:0007669"/>
    <property type="project" value="UniProtKB-KW"/>
</dbReference>
<organism evidence="10 11">
    <name type="scientific">Stephanodiscus triporus</name>
    <dbReference type="NCBI Taxonomy" id="2934178"/>
    <lineage>
        <taxon>Eukaryota</taxon>
        <taxon>Sar</taxon>
        <taxon>Stramenopiles</taxon>
        <taxon>Ochrophyta</taxon>
        <taxon>Bacillariophyta</taxon>
        <taxon>Coscinodiscophyceae</taxon>
        <taxon>Thalassiosirophycidae</taxon>
        <taxon>Stephanodiscales</taxon>
        <taxon>Stephanodiscaceae</taxon>
        <taxon>Stephanodiscus</taxon>
    </lineage>
</organism>
<dbReference type="Gene3D" id="2.60.40.1400">
    <property type="entry name" value="G protein-activated inward rectifier potassium channel 1"/>
    <property type="match status" value="1"/>
</dbReference>
<evidence type="ECO:0000256" key="5">
    <source>
        <dbReference type="ARBA" id="ARBA00023065"/>
    </source>
</evidence>
<feature type="region of interest" description="Disordered" evidence="8">
    <location>
        <begin position="1"/>
        <end position="36"/>
    </location>
</feature>
<keyword evidence="2 7" id="KW-0633">Potassium transport</keyword>
<keyword evidence="6 7" id="KW-0407">Ion channel</keyword>
<feature type="transmembrane region" description="Helical" evidence="9">
    <location>
        <begin position="271"/>
        <end position="295"/>
    </location>
</feature>
<accession>A0ABD3ME87</accession>
<dbReference type="GO" id="GO:0034702">
    <property type="term" value="C:monoatomic ion channel complex"/>
    <property type="evidence" value="ECO:0007669"/>
    <property type="project" value="UniProtKB-KW"/>
</dbReference>
<keyword evidence="7 9" id="KW-0812">Transmembrane</keyword>
<protein>
    <recommendedName>
        <fullName evidence="12">Inward rectifier potassium channel C-terminal domain-containing protein</fullName>
    </recommendedName>
</protein>
<feature type="transmembrane region" description="Helical" evidence="9">
    <location>
        <begin position="177"/>
        <end position="200"/>
    </location>
</feature>